<evidence type="ECO:0000256" key="7">
    <source>
        <dbReference type="SAM" id="Phobius"/>
    </source>
</evidence>
<dbReference type="Proteomes" id="UP000002484">
    <property type="component" value="Chromosome"/>
</dbReference>
<evidence type="ECO:0000313" key="9">
    <source>
        <dbReference type="Proteomes" id="UP000002484"/>
    </source>
</evidence>
<dbReference type="AlphaFoldDB" id="E3J0P9"/>
<keyword evidence="5" id="KW-0143">Chaperone</keyword>
<dbReference type="GO" id="GO:0005524">
    <property type="term" value="F:ATP binding"/>
    <property type="evidence" value="ECO:0007669"/>
    <property type="project" value="UniProtKB-KW"/>
</dbReference>
<dbReference type="STRING" id="298654.FraEuI1c_4828"/>
<keyword evidence="3" id="KW-0067">ATP-binding</keyword>
<evidence type="ECO:0000256" key="6">
    <source>
        <dbReference type="SAM" id="MobiDB-lite"/>
    </source>
</evidence>
<dbReference type="SUPFAM" id="SSF53067">
    <property type="entry name" value="Actin-like ATPase domain"/>
    <property type="match status" value="2"/>
</dbReference>
<dbReference type="HOGENOM" id="CLU_437276_0_0_11"/>
<dbReference type="eggNOG" id="COG0443">
    <property type="taxonomic scope" value="Bacteria"/>
</dbReference>
<feature type="transmembrane region" description="Helical" evidence="7">
    <location>
        <begin position="454"/>
        <end position="472"/>
    </location>
</feature>
<keyword evidence="9" id="KW-1185">Reference proteome</keyword>
<feature type="transmembrane region" description="Helical" evidence="7">
    <location>
        <begin position="564"/>
        <end position="582"/>
    </location>
</feature>
<dbReference type="PROSITE" id="PS01036">
    <property type="entry name" value="HSP70_3"/>
    <property type="match status" value="1"/>
</dbReference>
<dbReference type="InterPro" id="IPR043129">
    <property type="entry name" value="ATPase_NBD"/>
</dbReference>
<evidence type="ECO:0000256" key="5">
    <source>
        <dbReference type="ARBA" id="ARBA00023186"/>
    </source>
</evidence>
<feature type="transmembrane region" description="Helical" evidence="7">
    <location>
        <begin position="588"/>
        <end position="609"/>
    </location>
</feature>
<keyword evidence="7" id="KW-0812">Transmembrane</keyword>
<evidence type="ECO:0000256" key="1">
    <source>
        <dbReference type="ARBA" id="ARBA00007381"/>
    </source>
</evidence>
<dbReference type="InterPro" id="IPR018181">
    <property type="entry name" value="Heat_shock_70_CS"/>
</dbReference>
<keyword evidence="2" id="KW-0547">Nucleotide-binding</keyword>
<sequence length="625" mass="65617">MPWGNGGPVRKVCGGMTGWTLAIDLGTSFVCAATSVGGKVEILEIENTRYLPSAVLLDQDGNLVTGRAAASQGEAFPERLERLPKRALVSSDQVLLAGTAVPTVDLVATLLERVAQEATRRVGLGSPSTVVLTHPARWGQPERDRLIAAAEKAGLSGPLLLAEPVAAATWYAHQADIPVGGTVAVFDLGGGTLDTAVLRRAAGGFLVAGMPGGDAHFGGEDVDEHLLELAGAHAREQDEAAWDRIWTDPGRAGRRNQALVRRDLVVAKESLSASPTHHLYPPGFDDGLRVTRRELEAAVEPQLSGAVDALLTTLASARVEPKDLAALFLTGGATRMPRVSEILTERTGLLPRVTGDPKASTVLGALYAVDSPVATAPPAPRLPADGPQARTGSATDGDRATANARQTVRNASNTVLRDARASLRRSTTPLRPGLTRASSLLSSLVAARTMLRRLLVPCGLALVIAAFLLGSTNGAVRSYNVVACVEVLLAGLLLLLAAVPDPASWRGRAARLAALLMTLSTTGTTIRHDDHTHALHYGSGFVLLTAAILGCVALWLLELPSRGWRSPALTIAAVAGWLLGEIEFPENLARIPAIVLVLSWVVTGVTRLAKYLVRITRDNGEPSSG</sequence>
<dbReference type="Pfam" id="PF00012">
    <property type="entry name" value="HSP70"/>
    <property type="match status" value="1"/>
</dbReference>
<dbReference type="PRINTS" id="PR00301">
    <property type="entry name" value="HEATSHOCK70"/>
</dbReference>
<evidence type="ECO:0000256" key="4">
    <source>
        <dbReference type="ARBA" id="ARBA00023016"/>
    </source>
</evidence>
<accession>E3J0P9</accession>
<dbReference type="EMBL" id="CP002299">
    <property type="protein sequence ID" value="ADP82818.1"/>
    <property type="molecule type" value="Genomic_DNA"/>
</dbReference>
<dbReference type="PANTHER" id="PTHR42749">
    <property type="entry name" value="CELL SHAPE-DETERMINING PROTEIN MREB"/>
    <property type="match status" value="1"/>
</dbReference>
<reference evidence="8 9" key="1">
    <citation type="submission" date="2010-10" db="EMBL/GenBank/DDBJ databases">
        <title>Complete sequence of Frankia sp. EuI1c.</title>
        <authorList>
            <consortium name="US DOE Joint Genome Institute"/>
            <person name="Lucas S."/>
            <person name="Copeland A."/>
            <person name="Lapidus A."/>
            <person name="Cheng J.-F."/>
            <person name="Bruce D."/>
            <person name="Goodwin L."/>
            <person name="Pitluck S."/>
            <person name="Chertkov O."/>
            <person name="Detter J.C."/>
            <person name="Han C."/>
            <person name="Tapia R."/>
            <person name="Land M."/>
            <person name="Hauser L."/>
            <person name="Jeffries C."/>
            <person name="Kyrpides N."/>
            <person name="Ivanova N."/>
            <person name="Mikhailova N."/>
            <person name="Beauchemin N."/>
            <person name="Sen A."/>
            <person name="Sur S.A."/>
            <person name="Gtari M."/>
            <person name="Wall L."/>
            <person name="Tisa L."/>
            <person name="Woyke T."/>
        </authorList>
    </citation>
    <scope>NUCLEOTIDE SEQUENCE [LARGE SCALE GENOMIC DNA]</scope>
    <source>
        <strain evidence="9">DSM 45817 / CECT 9037 / EuI1c</strain>
    </source>
</reference>
<evidence type="ECO:0000313" key="8">
    <source>
        <dbReference type="EMBL" id="ADP82818.1"/>
    </source>
</evidence>
<dbReference type="Gene3D" id="3.90.640.10">
    <property type="entry name" value="Actin, Chain A, domain 4"/>
    <property type="match status" value="1"/>
</dbReference>
<organism evidence="8 9">
    <name type="scientific">Pseudofrankia inefficax (strain DSM 45817 / CECT 9037 / DDB 130130 / EuI1c)</name>
    <name type="common">Frankia inefficax</name>
    <dbReference type="NCBI Taxonomy" id="298654"/>
    <lineage>
        <taxon>Bacteria</taxon>
        <taxon>Bacillati</taxon>
        <taxon>Actinomycetota</taxon>
        <taxon>Actinomycetes</taxon>
        <taxon>Frankiales</taxon>
        <taxon>Frankiaceae</taxon>
        <taxon>Pseudofrankia</taxon>
    </lineage>
</organism>
<feature type="transmembrane region" description="Helical" evidence="7">
    <location>
        <begin position="478"/>
        <end position="497"/>
    </location>
</feature>
<comment type="similarity">
    <text evidence="1">Belongs to the heat shock protein 70 family.</text>
</comment>
<keyword evidence="7" id="KW-0472">Membrane</keyword>
<proteinExistence type="inferred from homology"/>
<evidence type="ECO:0000256" key="2">
    <source>
        <dbReference type="ARBA" id="ARBA00022741"/>
    </source>
</evidence>
<dbReference type="InterPro" id="IPR013126">
    <property type="entry name" value="Hsp_70_fam"/>
</dbReference>
<dbReference type="Gene3D" id="3.30.420.40">
    <property type="match status" value="2"/>
</dbReference>
<feature type="region of interest" description="Disordered" evidence="6">
    <location>
        <begin position="374"/>
        <end position="411"/>
    </location>
</feature>
<gene>
    <name evidence="8" type="ordered locus">FraEuI1c_4828</name>
</gene>
<keyword evidence="7" id="KW-1133">Transmembrane helix</keyword>
<evidence type="ECO:0000256" key="3">
    <source>
        <dbReference type="ARBA" id="ARBA00022840"/>
    </source>
</evidence>
<feature type="transmembrane region" description="Helical" evidence="7">
    <location>
        <begin position="534"/>
        <end position="557"/>
    </location>
</feature>
<keyword evidence="4 8" id="KW-0346">Stress response</keyword>
<name>E3J0P9_PSEI1</name>
<dbReference type="PANTHER" id="PTHR42749:SF1">
    <property type="entry name" value="CELL SHAPE-DETERMINING PROTEIN MREB"/>
    <property type="match status" value="1"/>
</dbReference>
<dbReference type="KEGG" id="fri:FraEuI1c_4828"/>
<protein>
    <submittedName>
        <fullName evidence="8">Heat shock protein 70</fullName>
    </submittedName>
</protein>
<dbReference type="InParanoid" id="E3J0P9"/>
<dbReference type="GO" id="GO:0140662">
    <property type="term" value="F:ATP-dependent protein folding chaperone"/>
    <property type="evidence" value="ECO:0007669"/>
    <property type="project" value="InterPro"/>
</dbReference>